<sequence length="134" mass="14746">MKTFVNCWLLSHESQSLVEFVSSCFCVFGLVPAGKREADPPALSLAHTALLLQIQNTFVQCFHQESSESRARDSVTALPQTLQSSSQRSVMGRWSTRVALLMLLIGQISAETSSSSNACQDQNALHDRMDAVEK</sequence>
<proteinExistence type="predicted"/>
<reference evidence="1 2" key="1">
    <citation type="submission" date="2023-09" db="EMBL/GenBank/DDBJ databases">
        <authorList>
            <person name="Wang M."/>
        </authorList>
    </citation>
    <scope>NUCLEOTIDE SEQUENCE [LARGE SCALE GENOMIC DNA]</scope>
    <source>
        <strain evidence="1">GT-2023</strain>
        <tissue evidence="1">Liver</tissue>
    </source>
</reference>
<organism evidence="1 2">
    <name type="scientific">Cirrhinus molitorella</name>
    <name type="common">mud carp</name>
    <dbReference type="NCBI Taxonomy" id="172907"/>
    <lineage>
        <taxon>Eukaryota</taxon>
        <taxon>Metazoa</taxon>
        <taxon>Chordata</taxon>
        <taxon>Craniata</taxon>
        <taxon>Vertebrata</taxon>
        <taxon>Euteleostomi</taxon>
        <taxon>Actinopterygii</taxon>
        <taxon>Neopterygii</taxon>
        <taxon>Teleostei</taxon>
        <taxon>Ostariophysi</taxon>
        <taxon>Cypriniformes</taxon>
        <taxon>Cyprinidae</taxon>
        <taxon>Labeoninae</taxon>
        <taxon>Labeonini</taxon>
        <taxon>Cirrhinus</taxon>
    </lineage>
</organism>
<feature type="non-terminal residue" evidence="1">
    <location>
        <position position="134"/>
    </location>
</feature>
<accession>A0ABR3MHB5</accession>
<dbReference type="EMBL" id="JAYMGO010000013">
    <property type="protein sequence ID" value="KAL1263731.1"/>
    <property type="molecule type" value="Genomic_DNA"/>
</dbReference>
<protein>
    <submittedName>
        <fullName evidence="1">Uncharacterized protein</fullName>
    </submittedName>
</protein>
<dbReference type="Proteomes" id="UP001558613">
    <property type="component" value="Unassembled WGS sequence"/>
</dbReference>
<evidence type="ECO:0000313" key="1">
    <source>
        <dbReference type="EMBL" id="KAL1263731.1"/>
    </source>
</evidence>
<evidence type="ECO:0000313" key="2">
    <source>
        <dbReference type="Proteomes" id="UP001558613"/>
    </source>
</evidence>
<gene>
    <name evidence="1" type="ORF">QQF64_006470</name>
</gene>
<keyword evidence="2" id="KW-1185">Reference proteome</keyword>
<comment type="caution">
    <text evidence="1">The sequence shown here is derived from an EMBL/GenBank/DDBJ whole genome shotgun (WGS) entry which is preliminary data.</text>
</comment>
<name>A0ABR3MHB5_9TELE</name>